<dbReference type="GO" id="GO:0003676">
    <property type="term" value="F:nucleic acid binding"/>
    <property type="evidence" value="ECO:0007669"/>
    <property type="project" value="InterPro"/>
</dbReference>
<feature type="signal peptide" evidence="8">
    <location>
        <begin position="1"/>
        <end position="20"/>
    </location>
</feature>
<proteinExistence type="inferred from homology"/>
<dbReference type="GO" id="GO:0004519">
    <property type="term" value="F:endonuclease activity"/>
    <property type="evidence" value="ECO:0007669"/>
    <property type="project" value="UniProtKB-KW"/>
</dbReference>
<comment type="similarity">
    <text evidence="1">Belongs to the nuclease type I family.</text>
</comment>
<dbReference type="EMBL" id="ML739255">
    <property type="protein sequence ID" value="KAE8350005.1"/>
    <property type="molecule type" value="Genomic_DNA"/>
</dbReference>
<dbReference type="GO" id="GO:0016788">
    <property type="term" value="F:hydrolase activity, acting on ester bonds"/>
    <property type="evidence" value="ECO:0007669"/>
    <property type="project" value="InterPro"/>
</dbReference>
<dbReference type="InterPro" id="IPR003154">
    <property type="entry name" value="S1/P1nuclease"/>
</dbReference>
<dbReference type="GO" id="GO:0006308">
    <property type="term" value="P:DNA catabolic process"/>
    <property type="evidence" value="ECO:0007669"/>
    <property type="project" value="InterPro"/>
</dbReference>
<evidence type="ECO:0000256" key="6">
    <source>
        <dbReference type="ARBA" id="ARBA00023157"/>
    </source>
</evidence>
<sequence length="287" mass="31345">MPLSLSLSTATLVLAQLTHAWGNLAHETVAYIAQSFVTASTETFCKNILGDDSSSYLAKVATWADSYKYTDVGEYSKPYHFIDAHDHPPTRCGVDYERDCGSAGCSISAIQNYTNILLDSPTSPDAVDALKFVVHIIGDTHQPLHDENLEIGGNAIDVTYDGRETNLHHIWDTNMPENAAGGYGLSVARSYAALLTRRIRSGEYSSKRRSWTSGIDINDPVATSMVWADDANSFVCSTVLDDGLAYIKSTDLSGKYYDKSQPVLEELIAKAGYRLAAWLDLIAINSS</sequence>
<evidence type="ECO:0000256" key="3">
    <source>
        <dbReference type="ARBA" id="ARBA00022723"/>
    </source>
</evidence>
<keyword evidence="2" id="KW-0540">Nuclease</keyword>
<keyword evidence="7" id="KW-0325">Glycoprotein</keyword>
<dbReference type="Pfam" id="PF02265">
    <property type="entry name" value="S1-P1_nuclease"/>
    <property type="match status" value="1"/>
</dbReference>
<keyword evidence="3" id="KW-0479">Metal-binding</keyword>
<keyword evidence="4" id="KW-0255">Endonuclease</keyword>
<dbReference type="OrthoDB" id="441446at2759"/>
<dbReference type="PANTHER" id="PTHR33146">
    <property type="entry name" value="ENDONUCLEASE 4"/>
    <property type="match status" value="1"/>
</dbReference>
<reference evidence="10" key="1">
    <citation type="submission" date="2019-04" db="EMBL/GenBank/DDBJ databases">
        <title>Friends and foes A comparative genomics studyof 23 Aspergillus species from section Flavi.</title>
        <authorList>
            <consortium name="DOE Joint Genome Institute"/>
            <person name="Kjaerbolling I."/>
            <person name="Vesth T."/>
            <person name="Frisvad J.C."/>
            <person name="Nybo J.L."/>
            <person name="Theobald S."/>
            <person name="Kildgaard S."/>
            <person name="Isbrandt T."/>
            <person name="Kuo A."/>
            <person name="Sato A."/>
            <person name="Lyhne E.K."/>
            <person name="Kogle M.E."/>
            <person name="Wiebenga A."/>
            <person name="Kun R.S."/>
            <person name="Lubbers R.J."/>
            <person name="Makela M.R."/>
            <person name="Barry K."/>
            <person name="Chovatia M."/>
            <person name="Clum A."/>
            <person name="Daum C."/>
            <person name="Haridas S."/>
            <person name="He G."/>
            <person name="LaButti K."/>
            <person name="Lipzen A."/>
            <person name="Mondo S."/>
            <person name="Riley R."/>
            <person name="Salamov A."/>
            <person name="Simmons B.A."/>
            <person name="Magnuson J.K."/>
            <person name="Henrissat B."/>
            <person name="Mortensen U.H."/>
            <person name="Larsen T.O."/>
            <person name="Devries R.P."/>
            <person name="Grigoriev I.V."/>
            <person name="Machida M."/>
            <person name="Baker S.E."/>
            <person name="Andersen M.R."/>
        </authorList>
    </citation>
    <scope>NUCLEOTIDE SEQUENCE [LARGE SCALE GENOMIC DNA]</scope>
    <source>
        <strain evidence="10">CBS 553.77</strain>
    </source>
</reference>
<accession>A0A5N6YX53</accession>
<dbReference type="CDD" id="cd11010">
    <property type="entry name" value="S1-P1_nuclease"/>
    <property type="match status" value="1"/>
</dbReference>
<dbReference type="GO" id="GO:0046872">
    <property type="term" value="F:metal ion binding"/>
    <property type="evidence" value="ECO:0007669"/>
    <property type="project" value="UniProtKB-KW"/>
</dbReference>
<protein>
    <submittedName>
        <fullName evidence="9">Nuclease S1</fullName>
    </submittedName>
</protein>
<keyword evidence="8" id="KW-0732">Signal</keyword>
<name>A0A5N6YX53_9EURO</name>
<gene>
    <name evidence="9" type="ORF">BDV28DRAFT_160006</name>
</gene>
<dbReference type="InterPro" id="IPR008947">
    <property type="entry name" value="PLipase_C/P1_nuclease_dom_sf"/>
</dbReference>
<evidence type="ECO:0000256" key="8">
    <source>
        <dbReference type="SAM" id="SignalP"/>
    </source>
</evidence>
<feature type="chain" id="PRO_5025007963" evidence="8">
    <location>
        <begin position="21"/>
        <end position="287"/>
    </location>
</feature>
<dbReference type="PANTHER" id="PTHR33146:SF26">
    <property type="entry name" value="ENDONUCLEASE 4"/>
    <property type="match status" value="1"/>
</dbReference>
<dbReference type="FunFam" id="1.10.575.10:FF:000004">
    <property type="entry name" value="Nuclease S1"/>
    <property type="match status" value="1"/>
</dbReference>
<evidence type="ECO:0000313" key="10">
    <source>
        <dbReference type="Proteomes" id="UP000327118"/>
    </source>
</evidence>
<evidence type="ECO:0000256" key="1">
    <source>
        <dbReference type="ARBA" id="ARBA00009547"/>
    </source>
</evidence>
<organism evidence="9 10">
    <name type="scientific">Aspergillus coremiiformis</name>
    <dbReference type="NCBI Taxonomy" id="138285"/>
    <lineage>
        <taxon>Eukaryota</taxon>
        <taxon>Fungi</taxon>
        <taxon>Dikarya</taxon>
        <taxon>Ascomycota</taxon>
        <taxon>Pezizomycotina</taxon>
        <taxon>Eurotiomycetes</taxon>
        <taxon>Eurotiomycetidae</taxon>
        <taxon>Eurotiales</taxon>
        <taxon>Aspergillaceae</taxon>
        <taxon>Aspergillus</taxon>
        <taxon>Aspergillus subgen. Circumdati</taxon>
    </lineage>
</organism>
<dbReference type="Gene3D" id="1.10.575.10">
    <property type="entry name" value="P1 Nuclease"/>
    <property type="match status" value="1"/>
</dbReference>
<keyword evidence="5" id="KW-0378">Hydrolase</keyword>
<evidence type="ECO:0000313" key="9">
    <source>
        <dbReference type="EMBL" id="KAE8350005.1"/>
    </source>
</evidence>
<dbReference type="AlphaFoldDB" id="A0A5N6YX53"/>
<evidence type="ECO:0000256" key="4">
    <source>
        <dbReference type="ARBA" id="ARBA00022759"/>
    </source>
</evidence>
<dbReference type="SUPFAM" id="SSF48537">
    <property type="entry name" value="Phospholipase C/P1 nuclease"/>
    <property type="match status" value="1"/>
</dbReference>
<dbReference type="Proteomes" id="UP000327118">
    <property type="component" value="Unassembled WGS sequence"/>
</dbReference>
<evidence type="ECO:0000256" key="5">
    <source>
        <dbReference type="ARBA" id="ARBA00022801"/>
    </source>
</evidence>
<evidence type="ECO:0000256" key="7">
    <source>
        <dbReference type="ARBA" id="ARBA00023180"/>
    </source>
</evidence>
<keyword evidence="10" id="KW-1185">Reference proteome</keyword>
<keyword evidence="6" id="KW-1015">Disulfide bond</keyword>
<evidence type="ECO:0000256" key="2">
    <source>
        <dbReference type="ARBA" id="ARBA00022722"/>
    </source>
</evidence>